<sequence length="124" mass="13738">MAHVKKCKGVHGCYCVVLFSAFLYHVPSGHVLIRFYCNVLTVVAADCLPAAQLRQGQNTATVYAWMLQVVGLSPVWVALVTEFMEAALVKLLMAAHVQSPWQACHCLQHCCSPMWVITLVYMGL</sequence>
<evidence type="ECO:0000256" key="1">
    <source>
        <dbReference type="SAM" id="Phobius"/>
    </source>
</evidence>
<keyword evidence="1" id="KW-0472">Membrane</keyword>
<dbReference type="AlphaFoldDB" id="A0A224YH64"/>
<dbReference type="EMBL" id="GFPF01001996">
    <property type="protein sequence ID" value="MAA13142.1"/>
    <property type="molecule type" value="Transcribed_RNA"/>
</dbReference>
<keyword evidence="1" id="KW-1133">Transmembrane helix</keyword>
<accession>A0A224YH64</accession>
<feature type="transmembrane region" description="Helical" evidence="1">
    <location>
        <begin position="62"/>
        <end position="83"/>
    </location>
</feature>
<keyword evidence="1" id="KW-0812">Transmembrane</keyword>
<feature type="transmembrane region" description="Helical" evidence="1">
    <location>
        <begin position="12"/>
        <end position="33"/>
    </location>
</feature>
<evidence type="ECO:0000313" key="2">
    <source>
        <dbReference type="EMBL" id="MAA13142.1"/>
    </source>
</evidence>
<protein>
    <submittedName>
        <fullName evidence="2">Uncharacterized protein</fullName>
    </submittedName>
</protein>
<organism evidence="2">
    <name type="scientific">Rhipicephalus zambeziensis</name>
    <dbReference type="NCBI Taxonomy" id="60191"/>
    <lineage>
        <taxon>Eukaryota</taxon>
        <taxon>Metazoa</taxon>
        <taxon>Ecdysozoa</taxon>
        <taxon>Arthropoda</taxon>
        <taxon>Chelicerata</taxon>
        <taxon>Arachnida</taxon>
        <taxon>Acari</taxon>
        <taxon>Parasitiformes</taxon>
        <taxon>Ixodida</taxon>
        <taxon>Ixodoidea</taxon>
        <taxon>Ixodidae</taxon>
        <taxon>Rhipicephalinae</taxon>
        <taxon>Rhipicephalus</taxon>
        <taxon>Rhipicephalus</taxon>
    </lineage>
</organism>
<proteinExistence type="predicted"/>
<name>A0A224YH64_9ACAR</name>
<reference evidence="2" key="1">
    <citation type="journal article" date="2017" name="Parasit. Vectors">
        <title>Sialotranscriptomics of Rhipicephalus zambeziensis reveals intricate expression profiles of secretory proteins and suggests tight temporal transcriptional regulation during blood-feeding.</title>
        <authorList>
            <person name="de Castro M.H."/>
            <person name="de Klerk D."/>
            <person name="Pienaar R."/>
            <person name="Rees D.J.G."/>
            <person name="Mans B.J."/>
        </authorList>
    </citation>
    <scope>NUCLEOTIDE SEQUENCE</scope>
    <source>
        <tissue evidence="2">Salivary glands</tissue>
    </source>
</reference>